<evidence type="ECO:0000313" key="1">
    <source>
        <dbReference type="EMBL" id="KAJ2898777.1"/>
    </source>
</evidence>
<organism evidence="1 2">
    <name type="scientific">Coemansia aciculifera</name>
    <dbReference type="NCBI Taxonomy" id="417176"/>
    <lineage>
        <taxon>Eukaryota</taxon>
        <taxon>Fungi</taxon>
        <taxon>Fungi incertae sedis</taxon>
        <taxon>Zoopagomycota</taxon>
        <taxon>Kickxellomycotina</taxon>
        <taxon>Kickxellomycetes</taxon>
        <taxon>Kickxellales</taxon>
        <taxon>Kickxellaceae</taxon>
        <taxon>Coemansia</taxon>
    </lineage>
</organism>
<keyword evidence="2" id="KW-1185">Reference proteome</keyword>
<protein>
    <submittedName>
        <fullName evidence="1">Uncharacterized protein</fullName>
    </submittedName>
</protein>
<evidence type="ECO:0000313" key="2">
    <source>
        <dbReference type="Proteomes" id="UP001139981"/>
    </source>
</evidence>
<dbReference type="EMBL" id="JANBVB010000048">
    <property type="protein sequence ID" value="KAJ2898777.1"/>
    <property type="molecule type" value="Genomic_DNA"/>
</dbReference>
<sequence>MSMVRASSLQDELSVRAFTNPLFSSSLSDLQLKRLALNSRKQRGWLDIAKGELLAPVLVPRQIGSPGYLATQNLIVDVMTSLNYIVSWDNFTATTPVGKVKMSNIIATRNPAAAKRLVLAAHYESKVLDEGEFVGATDSAVPVALMLDVAKALAEKVDEQERNDISLQLIFFDGEEAYEEWTDKDSIYGSKHLAGLWEHNPDAATVAALDATAQHKPELDRVELMVLLDLIGAPNTGFMALEKPTGDVYTQLSELEHRLHDAGYISRTYLNTLVPAGAGRVEDDHVPFVERNVPVLHLISVPFPKVWHTMQDNASALDQRVVADISLLLRSFVASYLKLRV</sequence>
<name>A0ACC1M790_9FUNG</name>
<accession>A0ACC1M790</accession>
<reference evidence="1" key="1">
    <citation type="submission" date="2022-07" db="EMBL/GenBank/DDBJ databases">
        <title>Phylogenomic reconstructions and comparative analyses of Kickxellomycotina fungi.</title>
        <authorList>
            <person name="Reynolds N.K."/>
            <person name="Stajich J.E."/>
            <person name="Barry K."/>
            <person name="Grigoriev I.V."/>
            <person name="Crous P."/>
            <person name="Smith M.E."/>
        </authorList>
    </citation>
    <scope>NUCLEOTIDE SEQUENCE</scope>
    <source>
        <strain evidence="1">CBS 190363</strain>
    </source>
</reference>
<dbReference type="Proteomes" id="UP001139981">
    <property type="component" value="Unassembled WGS sequence"/>
</dbReference>
<gene>
    <name evidence="1" type="ORF">IWW38_001246</name>
</gene>
<comment type="caution">
    <text evidence="1">The sequence shown here is derived from an EMBL/GenBank/DDBJ whole genome shotgun (WGS) entry which is preliminary data.</text>
</comment>
<proteinExistence type="predicted"/>